<evidence type="ECO:0000256" key="3">
    <source>
        <dbReference type="ARBA" id="ARBA00022679"/>
    </source>
</evidence>
<keyword evidence="4 7" id="KW-0133">Cell shape</keyword>
<proteinExistence type="inferred from homology"/>
<organism evidence="9 10">
    <name type="scientific">Paracoccus aestuariivivens</name>
    <dbReference type="NCBI Taxonomy" id="1820333"/>
    <lineage>
        <taxon>Bacteria</taxon>
        <taxon>Pseudomonadati</taxon>
        <taxon>Pseudomonadota</taxon>
        <taxon>Alphaproteobacteria</taxon>
        <taxon>Rhodobacterales</taxon>
        <taxon>Paracoccaceae</taxon>
        <taxon>Paracoccus</taxon>
    </lineage>
</organism>
<dbReference type="GO" id="GO:0008360">
    <property type="term" value="P:regulation of cell shape"/>
    <property type="evidence" value="ECO:0007669"/>
    <property type="project" value="UniProtKB-UniRule"/>
</dbReference>
<dbReference type="PROSITE" id="PS52029">
    <property type="entry name" value="LD_TPASE"/>
    <property type="match status" value="1"/>
</dbReference>
<dbReference type="GO" id="GO:0016740">
    <property type="term" value="F:transferase activity"/>
    <property type="evidence" value="ECO:0007669"/>
    <property type="project" value="UniProtKB-KW"/>
</dbReference>
<protein>
    <submittedName>
        <fullName evidence="9">L,D-transpeptidase family protein</fullName>
    </submittedName>
</protein>
<dbReference type="GO" id="GO:0071555">
    <property type="term" value="P:cell wall organization"/>
    <property type="evidence" value="ECO:0007669"/>
    <property type="project" value="UniProtKB-UniRule"/>
</dbReference>
<reference evidence="9 10" key="1">
    <citation type="submission" date="2019-11" db="EMBL/GenBank/DDBJ databases">
        <authorList>
            <person name="Dong K."/>
        </authorList>
    </citation>
    <scope>NUCLEOTIDE SEQUENCE [LARGE SCALE GENOMIC DNA]</scope>
    <source>
        <strain evidence="9 10">NBRC 111993</strain>
    </source>
</reference>
<evidence type="ECO:0000256" key="2">
    <source>
        <dbReference type="ARBA" id="ARBA00005992"/>
    </source>
</evidence>
<name>A0A6L6JI62_9RHOB</name>
<evidence type="ECO:0000256" key="5">
    <source>
        <dbReference type="ARBA" id="ARBA00022984"/>
    </source>
</evidence>
<dbReference type="SUPFAM" id="SSF141523">
    <property type="entry name" value="L,D-transpeptidase catalytic domain-like"/>
    <property type="match status" value="1"/>
</dbReference>
<evidence type="ECO:0000313" key="10">
    <source>
        <dbReference type="Proteomes" id="UP000478183"/>
    </source>
</evidence>
<dbReference type="AlphaFoldDB" id="A0A6L6JI62"/>
<evidence type="ECO:0000256" key="1">
    <source>
        <dbReference type="ARBA" id="ARBA00004752"/>
    </source>
</evidence>
<dbReference type="OrthoDB" id="9809748at2"/>
<comment type="pathway">
    <text evidence="1 7">Cell wall biogenesis; peptidoglycan biosynthesis.</text>
</comment>
<feature type="active site" description="Proton donor/acceptor" evidence="7">
    <location>
        <position position="146"/>
    </location>
</feature>
<dbReference type="UniPathway" id="UPA00219"/>
<evidence type="ECO:0000313" key="9">
    <source>
        <dbReference type="EMBL" id="MTH80257.1"/>
    </source>
</evidence>
<dbReference type="PANTHER" id="PTHR36699:SF1">
    <property type="entry name" value="L,D-TRANSPEPTIDASE YAFK-RELATED"/>
    <property type="match status" value="1"/>
</dbReference>
<dbReference type="CDD" id="cd16913">
    <property type="entry name" value="YkuD_like"/>
    <property type="match status" value="1"/>
</dbReference>
<dbReference type="PANTHER" id="PTHR36699">
    <property type="entry name" value="LD-TRANSPEPTIDASE"/>
    <property type="match status" value="1"/>
</dbReference>
<dbReference type="RefSeq" id="WP_155097606.1">
    <property type="nucleotide sequence ID" value="NZ_WMIE01000036.1"/>
</dbReference>
<comment type="caution">
    <text evidence="9">The sequence shown here is derived from an EMBL/GenBank/DDBJ whole genome shotgun (WGS) entry which is preliminary data.</text>
</comment>
<evidence type="ECO:0000256" key="4">
    <source>
        <dbReference type="ARBA" id="ARBA00022960"/>
    </source>
</evidence>
<dbReference type="EMBL" id="WMIE01000036">
    <property type="protein sequence ID" value="MTH80257.1"/>
    <property type="molecule type" value="Genomic_DNA"/>
</dbReference>
<dbReference type="Gene3D" id="2.40.440.10">
    <property type="entry name" value="L,D-transpeptidase catalytic domain-like"/>
    <property type="match status" value="1"/>
</dbReference>
<dbReference type="Proteomes" id="UP000478183">
    <property type="component" value="Unassembled WGS sequence"/>
</dbReference>
<accession>A0A6L6JI62</accession>
<dbReference type="GO" id="GO:0009252">
    <property type="term" value="P:peptidoglycan biosynthetic process"/>
    <property type="evidence" value="ECO:0007669"/>
    <property type="project" value="UniProtKB-UniPathway"/>
</dbReference>
<feature type="active site" description="Nucleophile" evidence="7">
    <location>
        <position position="168"/>
    </location>
</feature>
<keyword evidence="5 7" id="KW-0573">Peptidoglycan synthesis</keyword>
<evidence type="ECO:0000256" key="7">
    <source>
        <dbReference type="PROSITE-ProRule" id="PRU01373"/>
    </source>
</evidence>
<dbReference type="GO" id="GO:0004180">
    <property type="term" value="F:carboxypeptidase activity"/>
    <property type="evidence" value="ECO:0007669"/>
    <property type="project" value="UniProtKB-ARBA"/>
</dbReference>
<evidence type="ECO:0000256" key="6">
    <source>
        <dbReference type="ARBA" id="ARBA00023316"/>
    </source>
</evidence>
<dbReference type="InterPro" id="IPR038063">
    <property type="entry name" value="Transpep_catalytic_dom"/>
</dbReference>
<dbReference type="InterPro" id="IPR005490">
    <property type="entry name" value="LD_TPept_cat_dom"/>
</dbReference>
<comment type="similarity">
    <text evidence="2">Belongs to the YkuD family.</text>
</comment>
<feature type="domain" description="L,D-TPase catalytic" evidence="8">
    <location>
        <begin position="55"/>
        <end position="192"/>
    </location>
</feature>
<keyword evidence="3" id="KW-0808">Transferase</keyword>
<keyword evidence="6 7" id="KW-0961">Cell wall biogenesis/degradation</keyword>
<keyword evidence="10" id="KW-1185">Reference proteome</keyword>
<sequence length="194" mass="20864">MHKILPSAATGGKVLKRLLLLLALCSLGAIGYTKVMARLAPGTPTAAAAPTEQADLIAVSKADRQMHLLRDGKVIRSYRIAMGSNWDRGHKQAEGDERTPEGSYVIDWRNPRSMAHLSLHISYPAPGDRQTAQGAGRDPGGNIMIHGLPNGWGALGPVHHLIDWTDGCIAVTNAEMREIWSLVPNGTPIEIEGL</sequence>
<gene>
    <name evidence="9" type="ORF">GL286_21410</name>
</gene>
<evidence type="ECO:0000259" key="8">
    <source>
        <dbReference type="PROSITE" id="PS52029"/>
    </source>
</evidence>
<dbReference type="Pfam" id="PF03734">
    <property type="entry name" value="YkuD"/>
    <property type="match status" value="1"/>
</dbReference>